<evidence type="ECO:0000313" key="8">
    <source>
        <dbReference type="EMBL" id="SMF19685.1"/>
    </source>
</evidence>
<reference evidence="9" key="1">
    <citation type="submission" date="2017-04" db="EMBL/GenBank/DDBJ databases">
        <authorList>
            <person name="Varghese N."/>
            <person name="Submissions S."/>
        </authorList>
    </citation>
    <scope>NUCLEOTIDE SEQUENCE [LARGE SCALE GENOMIC DNA]</scope>
    <source>
        <strain evidence="9">NIO-1021</strain>
    </source>
</reference>
<evidence type="ECO:0000259" key="7">
    <source>
        <dbReference type="Pfam" id="PF19320"/>
    </source>
</evidence>
<feature type="region of interest" description="Disordered" evidence="5">
    <location>
        <begin position="539"/>
        <end position="559"/>
    </location>
</feature>
<evidence type="ECO:0000256" key="5">
    <source>
        <dbReference type="SAM" id="MobiDB-lite"/>
    </source>
</evidence>
<dbReference type="InterPro" id="IPR040492">
    <property type="entry name" value="GlfT2_N"/>
</dbReference>
<comment type="similarity">
    <text evidence="2">Belongs to the glycosyltransferase 2 family.</text>
</comment>
<evidence type="ECO:0000256" key="1">
    <source>
        <dbReference type="ARBA" id="ARBA00004776"/>
    </source>
</evidence>
<name>A0A1X7DQS6_9MICC</name>
<keyword evidence="4 8" id="KW-0808">Transferase</keyword>
<sequence>MSSERVEQANQPEPQTTDDQEYLAKINTEPSTAEDLREVARVVFPANKDLDALPLYIDGPINRDGPSSAGADTANQHPDDIISRRSVRIRAGRRVSFGSYFNAFPASYWRRWTVAESVVLRVRTTGAGSLIVYRTNARGVAQRVEDRRVSGSTTCEFELTLAPFGDGGWYWFDLIADEEGMVLDAASWLVPSHGRPVGRVTLGVTTFNRPDYCVNTIKTIAEADGLDEVLDELIIVDQGNKLVQDEPDFPQAEKAMRGKLRMIRQGNMGGSGGFARNMYEVVRGRDTPNGVEKSDYVLILDDDILLESEGVLRATAFADMCHTPSIVGGHMFDMYNKPLLNAYAEVVNPYRFLWGPIDGLGGVDFAERGLRSRPQLHRRWDADYNGWWMCLIPRVVLEDIGLSLPVFIKWDDSEYSLRAKAAGYPTISLPGAAVWHVSWADKDDAVDWQAYFHERNRLIAALLHSPFAKGGRMLRESLTTDTKHVVSMQYYPAKSVLLAIQDVLDGPDGLHAMLPTRMPEIRAMKDEYSDARVVKDPATLPPVRRKKPPRTMGAPKSPTKAQLIPWAVRTVLKQTLRPVRDMAKEYPEASVAHMDSHWSYLASLDSAIVSNADGTGASWYRRDPAQVRELMVESVKLHAELLSRWDALSEQYRAALPEITSVDAWARTFAENGPAQ</sequence>
<feature type="domain" description="Galactofuranosyltransferase-2 C-terminal" evidence="7">
    <location>
        <begin position="473"/>
        <end position="670"/>
    </location>
</feature>
<comment type="pathway">
    <text evidence="1">Cell wall biogenesis; cell wall polysaccharide biosynthesis.</text>
</comment>
<dbReference type="Proteomes" id="UP000192929">
    <property type="component" value="Unassembled WGS sequence"/>
</dbReference>
<accession>A0A1X7DQS6</accession>
<dbReference type="Pfam" id="PF19320">
    <property type="entry name" value="GlfT2_domain3"/>
    <property type="match status" value="1"/>
</dbReference>
<protein>
    <submittedName>
        <fullName evidence="8">Galactofuranosylgalactofuranosylrhamnosyl-N-acetylglucosaminyl-diphospho-decaprenol beta-1,5/1,6-galactofuranosyltransferase</fullName>
    </submittedName>
</protein>
<dbReference type="InterPro" id="IPR045699">
    <property type="entry name" value="GlfT2_C"/>
</dbReference>
<gene>
    <name evidence="8" type="ORF">SAMN06296028_11414</name>
</gene>
<dbReference type="PANTHER" id="PTHR43179:SF12">
    <property type="entry name" value="GALACTOFURANOSYLTRANSFERASE GLFT2"/>
    <property type="match status" value="1"/>
</dbReference>
<evidence type="ECO:0000256" key="2">
    <source>
        <dbReference type="ARBA" id="ARBA00006739"/>
    </source>
</evidence>
<evidence type="ECO:0000313" key="9">
    <source>
        <dbReference type="Proteomes" id="UP000192929"/>
    </source>
</evidence>
<dbReference type="Pfam" id="PF17994">
    <property type="entry name" value="Glft2_N"/>
    <property type="match status" value="1"/>
</dbReference>
<dbReference type="PANTHER" id="PTHR43179">
    <property type="entry name" value="RHAMNOSYLTRANSFERASE WBBL"/>
    <property type="match status" value="1"/>
</dbReference>
<dbReference type="Gene3D" id="3.90.550.60">
    <property type="match status" value="1"/>
</dbReference>
<organism evidence="8 9">
    <name type="scientific">Kocuria marina subsp. indica</name>
    <dbReference type="NCBI Taxonomy" id="1049583"/>
    <lineage>
        <taxon>Bacteria</taxon>
        <taxon>Bacillati</taxon>
        <taxon>Actinomycetota</taxon>
        <taxon>Actinomycetes</taxon>
        <taxon>Micrococcales</taxon>
        <taxon>Micrococcaceae</taxon>
        <taxon>Kocuria</taxon>
    </lineage>
</organism>
<dbReference type="AlphaFoldDB" id="A0A1X7DQS6"/>
<dbReference type="EMBL" id="FXAC01000014">
    <property type="protein sequence ID" value="SMF19685.1"/>
    <property type="molecule type" value="Genomic_DNA"/>
</dbReference>
<feature type="region of interest" description="Disordered" evidence="5">
    <location>
        <begin position="1"/>
        <end position="22"/>
    </location>
</feature>
<dbReference type="RefSeq" id="WP_085107592.1">
    <property type="nucleotide sequence ID" value="NZ_FXAC01000014.1"/>
</dbReference>
<keyword evidence="9" id="KW-1185">Reference proteome</keyword>
<feature type="domain" description="Galactofuranosyltransferase GlfT2 N-terminal" evidence="6">
    <location>
        <begin position="74"/>
        <end position="190"/>
    </location>
</feature>
<dbReference type="GO" id="GO:0016757">
    <property type="term" value="F:glycosyltransferase activity"/>
    <property type="evidence" value="ECO:0007669"/>
    <property type="project" value="UniProtKB-KW"/>
</dbReference>
<evidence type="ECO:0000256" key="4">
    <source>
        <dbReference type="ARBA" id="ARBA00022679"/>
    </source>
</evidence>
<dbReference type="InterPro" id="IPR029044">
    <property type="entry name" value="Nucleotide-diphossugar_trans"/>
</dbReference>
<evidence type="ECO:0000259" key="6">
    <source>
        <dbReference type="Pfam" id="PF17994"/>
    </source>
</evidence>
<dbReference type="SUPFAM" id="SSF53448">
    <property type="entry name" value="Nucleotide-diphospho-sugar transferases"/>
    <property type="match status" value="1"/>
</dbReference>
<dbReference type="Pfam" id="PF13641">
    <property type="entry name" value="Glyco_tranf_2_3"/>
    <property type="match status" value="1"/>
</dbReference>
<keyword evidence="3" id="KW-0328">Glycosyltransferase</keyword>
<evidence type="ECO:0000256" key="3">
    <source>
        <dbReference type="ARBA" id="ARBA00022676"/>
    </source>
</evidence>
<proteinExistence type="inferred from homology"/>